<dbReference type="PROSITE" id="PS50194">
    <property type="entry name" value="FILAMIN_REPEAT"/>
    <property type="match status" value="7"/>
</dbReference>
<dbReference type="CDD" id="cd21185">
    <property type="entry name" value="CH_jitterbug-like_rpt3"/>
    <property type="match status" value="1"/>
</dbReference>
<dbReference type="Proteomes" id="UP000194236">
    <property type="component" value="Unassembled WGS sequence"/>
</dbReference>
<dbReference type="PANTHER" id="PTHR38537">
    <property type="entry name" value="JITTERBUG, ISOFORM N"/>
    <property type="match status" value="1"/>
</dbReference>
<dbReference type="PANTHER" id="PTHR38537:SF16">
    <property type="entry name" value="CALPONIN-HOMOLOGY (CH) DOMAIN-CONTAINING PROTEIN"/>
    <property type="match status" value="1"/>
</dbReference>
<dbReference type="InterPro" id="IPR001589">
    <property type="entry name" value="Actinin_actin-bd_CS"/>
</dbReference>
<dbReference type="GO" id="GO:0051015">
    <property type="term" value="F:actin filament binding"/>
    <property type="evidence" value="ECO:0007669"/>
    <property type="project" value="InterPro"/>
</dbReference>
<feature type="repeat" description="Filamin" evidence="4">
    <location>
        <begin position="941"/>
        <end position="1031"/>
    </location>
</feature>
<keyword evidence="2" id="KW-0677">Repeat</keyword>
<evidence type="ECO:0000256" key="1">
    <source>
        <dbReference type="ARBA" id="ARBA00009238"/>
    </source>
</evidence>
<protein>
    <submittedName>
        <fullName evidence="6">Filamin-A-like protein</fullName>
    </submittedName>
</protein>
<evidence type="ECO:0000313" key="7">
    <source>
        <dbReference type="Proteomes" id="UP000194236"/>
    </source>
</evidence>
<dbReference type="Pfam" id="PF00307">
    <property type="entry name" value="CH"/>
    <property type="match status" value="3"/>
</dbReference>
<feature type="non-terminal residue" evidence="6">
    <location>
        <position position="1152"/>
    </location>
</feature>
<evidence type="ECO:0000256" key="4">
    <source>
        <dbReference type="PROSITE-ProRule" id="PRU00087"/>
    </source>
</evidence>
<keyword evidence="3" id="KW-0009">Actin-binding</keyword>
<feature type="repeat" description="Filamin" evidence="4">
    <location>
        <begin position="431"/>
        <end position="524"/>
    </location>
</feature>
<gene>
    <name evidence="6" type="ORF">BLA29_001230</name>
</gene>
<comment type="caution">
    <text evidence="6">The sequence shown here is derived from an EMBL/GenBank/DDBJ whole genome shotgun (WGS) entry which is preliminary data.</text>
</comment>
<dbReference type="PROSITE" id="PS00019">
    <property type="entry name" value="ACTININ_1"/>
    <property type="match status" value="1"/>
</dbReference>
<dbReference type="SUPFAM" id="SSF47576">
    <property type="entry name" value="Calponin-homology domain, CH-domain"/>
    <property type="match status" value="2"/>
</dbReference>
<feature type="repeat" description="Filamin" evidence="4">
    <location>
        <begin position="744"/>
        <end position="834"/>
    </location>
</feature>
<proteinExistence type="inferred from homology"/>
<dbReference type="Pfam" id="PF00630">
    <property type="entry name" value="Filamin"/>
    <property type="match status" value="4"/>
</dbReference>
<comment type="similarity">
    <text evidence="1">Belongs to the filamin family.</text>
</comment>
<dbReference type="SMART" id="SM00557">
    <property type="entry name" value="IG_FLMN"/>
    <property type="match status" value="6"/>
</dbReference>
<dbReference type="PROSITE" id="PS50021">
    <property type="entry name" value="CH"/>
    <property type="match status" value="2"/>
</dbReference>
<dbReference type="GO" id="GO:0030036">
    <property type="term" value="P:actin cytoskeleton organization"/>
    <property type="evidence" value="ECO:0007669"/>
    <property type="project" value="InterPro"/>
</dbReference>
<feature type="repeat" description="Filamin" evidence="4">
    <location>
        <begin position="672"/>
        <end position="746"/>
    </location>
</feature>
<sequence>MDCQRKNQINSNEYLSNSMESIWIDIQQKTFTNWVNEQLRPTGLYVQNLQYDFANGLKLITLVECLQNRTLKKVRKPLNQHQSIENVQIALNAIASDHIRLVNIGSTDIVSGNLKLILGLLWQLITRYQLGKATTPPKKLILSWLESALPDLKITNFTKDWNNGIALAALLDFCKPGIFSDWRKLDPKNSLENCHKAMNIAKAEFNIPMIITAEDLRNPNLDEKSSLTYLSYFMKENGPGYNLIMNWTRQTLPNVDVTNLTTDWNSGILFCQLLNELGANIGNVSNLNSDKKYWENNWSLAFEGGRQLGIEPPNQLKAKHFSDPNIEYISVMAYLTKLIHISRKRDLLRIIGVNLNNVFVQKEAIFNIEILADNIELECVRSEVHSPSNKLVTSEITVNKYGGSGKFTPLEAGLHELKIFYKENLATKPLKIKVHPDLTNVIFSGIEPCSVGSLVEVVINSNGAGSSDVKVVAVSSTKRELNCELIEKDNSIIANFIPDEIGEWRIAITYSGEHINGSPFPCLVYDSNQVLINYNDQANLNENIFFTVDTRKAGWGKLNIKVFHSANQQQPISIEIDERGNGIYNVLFKPDFIGKYFVHIMFNQQDIPNSPFEINVKSSINDLNDRMQRAVIDEISTVSMINNNNQNGNKQQQLDRKPIEVVESQEIFGTHVGKIAQLEINNLGDSNMLSYFVKDPIQQELPATLKQMSPGGSYKLEFKPIMVGSHTVFLDLDDQPIKGSPFIWNVYDCDQVKVFFTNNANIMVGHDVHFEIDTSNAGLGNLEVLVDNGTVPCTLKPLNKTRYLAMFKRKSTNSVIDVRFNGESIPQSPFHLESVINGAKHQHNGGDDNDEEKPSGTFHIESIENFKVNTSTSFTISVKNMTINIEDLSVSILDTAISSVINYRIVEEPDSVYRVVFNATIVGTYQFKIFYKDAMIHTFTAKAYDISKITISEIPKKIILGQKCNIQVDASNAGEGQLEIAVNDGEVPNHVQVLGNGKCLISFKPELLIQHVVDIKFNNENIIGCPFVCQVDEFPDLKFDLSRIELVQVGFPVRFTIESSHILEKSFSIIVSSPTNKPLPVNISHGPVVFCEFIPNEVGPYAINFEYCSKLVFDQPYIIKSFDPTKVIVSAPANGCVGKSIQFIVDAIYAGE</sequence>
<feature type="repeat" description="Filamin" evidence="4">
    <location>
        <begin position="348"/>
        <end position="434"/>
    </location>
</feature>
<reference evidence="6 7" key="1">
    <citation type="submission" date="2017-03" db="EMBL/GenBank/DDBJ databases">
        <title>Genome Survey of Euroglyphus maynei.</title>
        <authorList>
            <person name="Arlian L.G."/>
            <person name="Morgan M.S."/>
            <person name="Rider S.D."/>
        </authorList>
    </citation>
    <scope>NUCLEOTIDE SEQUENCE [LARGE SCALE GENOMIC DNA]</scope>
    <source>
        <strain evidence="6">Arlian Lab</strain>
        <tissue evidence="6">Whole body</tissue>
    </source>
</reference>
<evidence type="ECO:0000259" key="5">
    <source>
        <dbReference type="PROSITE" id="PS50021"/>
    </source>
</evidence>
<name>A0A1Y3BTV9_EURMA</name>
<feature type="domain" description="Calponin-homology (CH)" evidence="5">
    <location>
        <begin position="25"/>
        <end position="129"/>
    </location>
</feature>
<feature type="repeat" description="Filamin" evidence="4">
    <location>
        <begin position="536"/>
        <end position="616"/>
    </location>
</feature>
<dbReference type="Gene3D" id="2.60.40.10">
    <property type="entry name" value="Immunoglobulins"/>
    <property type="match status" value="8"/>
</dbReference>
<dbReference type="CDD" id="cd21229">
    <property type="entry name" value="CH_jitterbug-like_rpt2"/>
    <property type="match status" value="1"/>
</dbReference>
<dbReference type="AlphaFoldDB" id="A0A1Y3BTV9"/>
<dbReference type="SUPFAM" id="SSF81296">
    <property type="entry name" value="E set domains"/>
    <property type="match status" value="8"/>
</dbReference>
<dbReference type="CDD" id="cd21227">
    <property type="entry name" value="CH_jitterbug-like_rpt1"/>
    <property type="match status" value="1"/>
</dbReference>
<feature type="repeat" description="Filamin" evidence="4">
    <location>
        <begin position="1041"/>
        <end position="1121"/>
    </location>
</feature>
<dbReference type="EMBL" id="MUJZ01003739">
    <property type="protein sequence ID" value="OTF83434.1"/>
    <property type="molecule type" value="Genomic_DNA"/>
</dbReference>
<dbReference type="OrthoDB" id="18740at2759"/>
<dbReference type="InterPro" id="IPR036872">
    <property type="entry name" value="CH_dom_sf"/>
</dbReference>
<dbReference type="InterPro" id="IPR001298">
    <property type="entry name" value="Filamin/ABP280_rpt"/>
</dbReference>
<evidence type="ECO:0000256" key="3">
    <source>
        <dbReference type="ARBA" id="ARBA00023203"/>
    </source>
</evidence>
<organism evidence="6 7">
    <name type="scientific">Euroglyphus maynei</name>
    <name type="common">Mayne's house dust mite</name>
    <dbReference type="NCBI Taxonomy" id="6958"/>
    <lineage>
        <taxon>Eukaryota</taxon>
        <taxon>Metazoa</taxon>
        <taxon>Ecdysozoa</taxon>
        <taxon>Arthropoda</taxon>
        <taxon>Chelicerata</taxon>
        <taxon>Arachnida</taxon>
        <taxon>Acari</taxon>
        <taxon>Acariformes</taxon>
        <taxon>Sarcoptiformes</taxon>
        <taxon>Astigmata</taxon>
        <taxon>Psoroptidia</taxon>
        <taxon>Analgoidea</taxon>
        <taxon>Pyroglyphidae</taxon>
        <taxon>Pyroglyphinae</taxon>
        <taxon>Euroglyphus</taxon>
    </lineage>
</organism>
<dbReference type="InterPro" id="IPR001715">
    <property type="entry name" value="CH_dom"/>
</dbReference>
<dbReference type="InterPro" id="IPR013783">
    <property type="entry name" value="Ig-like_fold"/>
</dbReference>
<dbReference type="InterPro" id="IPR014756">
    <property type="entry name" value="Ig_E-set"/>
</dbReference>
<evidence type="ECO:0000313" key="6">
    <source>
        <dbReference type="EMBL" id="OTF83434.1"/>
    </source>
</evidence>
<accession>A0A1Y3BTV9</accession>
<dbReference type="InterPro" id="IPR017868">
    <property type="entry name" value="Filamin/ABP280_repeat-like"/>
</dbReference>
<evidence type="ECO:0000256" key="2">
    <source>
        <dbReference type="ARBA" id="ARBA00022737"/>
    </source>
</evidence>
<feature type="domain" description="Calponin-homology (CH)" evidence="5">
    <location>
        <begin position="135"/>
        <end position="238"/>
    </location>
</feature>
<keyword evidence="7" id="KW-1185">Reference proteome</keyword>
<dbReference type="InterPro" id="IPR044801">
    <property type="entry name" value="Filamin"/>
</dbReference>
<dbReference type="Gene3D" id="1.10.418.10">
    <property type="entry name" value="Calponin-like domain"/>
    <property type="match status" value="3"/>
</dbReference>
<dbReference type="SMART" id="SM00033">
    <property type="entry name" value="CH"/>
    <property type="match status" value="3"/>
</dbReference>